<organism evidence="4 5">
    <name type="scientific">Blautia hydrogenotrophica (strain DSM 10507 / JCM 14656 / S5a33)</name>
    <name type="common">Ruminococcus hydrogenotrophicus</name>
    <dbReference type="NCBI Taxonomy" id="476272"/>
    <lineage>
        <taxon>Bacteria</taxon>
        <taxon>Bacillati</taxon>
        <taxon>Bacillota</taxon>
        <taxon>Clostridia</taxon>
        <taxon>Lachnospirales</taxon>
        <taxon>Lachnospiraceae</taxon>
        <taxon>Blautia</taxon>
    </lineage>
</organism>
<sequence length="217" mass="25310">MARNKYPEETRKRIVDTAARLFMEKGYDHTSIQDIIDNLGGLTKGAIYHHFKSKEEIMGAVSDMIYSAATGEMEKVRRRKDLNGKEKLRELFRISVFNPAQKEMFESAPDMMKSPQLLQLYMKELMEEVSTMTYEILKEGVEDGSIQTEYPKELAEVLILTGNIWLNPMIYHCGPAEMAKRMKFYQYMLRKFGLDVIEDQAVEIFAEYARIYKSRSE</sequence>
<protein>
    <recommendedName>
        <fullName evidence="3">HTH tetR-type domain-containing protein</fullName>
    </recommendedName>
</protein>
<feature type="domain" description="HTH tetR-type" evidence="3">
    <location>
        <begin position="8"/>
        <end position="69"/>
    </location>
</feature>
<evidence type="ECO:0000256" key="2">
    <source>
        <dbReference type="PROSITE-ProRule" id="PRU00335"/>
    </source>
</evidence>
<reference evidence="4 5" key="1">
    <citation type="submission" date="2009-01" db="EMBL/GenBank/DDBJ databases">
        <authorList>
            <person name="Fulton L."/>
            <person name="Clifton S."/>
            <person name="Fulton B."/>
            <person name="Xu J."/>
            <person name="Minx P."/>
            <person name="Pepin K.H."/>
            <person name="Johnson M."/>
            <person name="Bhonagiri V."/>
            <person name="Nash W.E."/>
            <person name="Mardis E.R."/>
            <person name="Wilson R.K."/>
        </authorList>
    </citation>
    <scope>NUCLEOTIDE SEQUENCE [LARGE SCALE GENOMIC DNA]</scope>
    <source>
        <strain evidence="5">DSM 10507 / JCM 14656 / S5a33</strain>
    </source>
</reference>
<dbReference type="InterPro" id="IPR001647">
    <property type="entry name" value="HTH_TetR"/>
</dbReference>
<dbReference type="AlphaFoldDB" id="C0CKC9"/>
<name>C0CKC9_BLAHS</name>
<dbReference type="GO" id="GO:0003677">
    <property type="term" value="F:DNA binding"/>
    <property type="evidence" value="ECO:0007669"/>
    <property type="project" value="UniProtKB-UniRule"/>
</dbReference>
<gene>
    <name evidence="4" type="ORF">RUMHYD_01299</name>
</gene>
<dbReference type="PANTHER" id="PTHR43479:SF11">
    <property type="entry name" value="ACREF_ENVCD OPERON REPRESSOR-RELATED"/>
    <property type="match status" value="1"/>
</dbReference>
<dbReference type="HOGENOM" id="CLU_069356_29_1_9"/>
<dbReference type="PANTHER" id="PTHR43479">
    <property type="entry name" value="ACREF/ENVCD OPERON REPRESSOR-RELATED"/>
    <property type="match status" value="1"/>
</dbReference>
<dbReference type="eggNOG" id="COG1309">
    <property type="taxonomic scope" value="Bacteria"/>
</dbReference>
<reference evidence="4 5" key="2">
    <citation type="submission" date="2009-02" db="EMBL/GenBank/DDBJ databases">
        <title>Draft genome sequence of Blautia hydrogenotrophica DSM 10507 (Ruminococcus hydrogenotrophicus DSM 10507).</title>
        <authorList>
            <person name="Sudarsanam P."/>
            <person name="Ley R."/>
            <person name="Guruge J."/>
            <person name="Turnbaugh P.J."/>
            <person name="Mahowald M."/>
            <person name="Liep D."/>
            <person name="Gordon J."/>
        </authorList>
    </citation>
    <scope>NUCLEOTIDE SEQUENCE [LARGE SCALE GENOMIC DNA]</scope>
    <source>
        <strain evidence="5">DSM 10507 / JCM 14656 / S5a33</strain>
    </source>
</reference>
<keyword evidence="5" id="KW-1185">Reference proteome</keyword>
<dbReference type="PATRIC" id="fig|476272.21.peg.2647"/>
<dbReference type="GeneID" id="86820550"/>
<evidence type="ECO:0000256" key="1">
    <source>
        <dbReference type="ARBA" id="ARBA00023125"/>
    </source>
</evidence>
<dbReference type="SUPFAM" id="SSF48498">
    <property type="entry name" value="Tetracyclin repressor-like, C-terminal domain"/>
    <property type="match status" value="1"/>
</dbReference>
<keyword evidence="1 2" id="KW-0238">DNA-binding</keyword>
<dbReference type="Proteomes" id="UP000003100">
    <property type="component" value="Unassembled WGS sequence"/>
</dbReference>
<dbReference type="EMBL" id="ACBZ01000063">
    <property type="protein sequence ID" value="EEG49795.1"/>
    <property type="molecule type" value="Genomic_DNA"/>
</dbReference>
<dbReference type="InterPro" id="IPR050624">
    <property type="entry name" value="HTH-type_Tx_Regulator"/>
</dbReference>
<dbReference type="InterPro" id="IPR009057">
    <property type="entry name" value="Homeodomain-like_sf"/>
</dbReference>
<accession>C0CKC9</accession>
<proteinExistence type="predicted"/>
<feature type="DNA-binding region" description="H-T-H motif" evidence="2">
    <location>
        <begin position="32"/>
        <end position="51"/>
    </location>
</feature>
<evidence type="ECO:0000259" key="3">
    <source>
        <dbReference type="PROSITE" id="PS50977"/>
    </source>
</evidence>
<dbReference type="RefSeq" id="WP_005947305.1">
    <property type="nucleotide sequence ID" value="NZ_CP136423.1"/>
</dbReference>
<evidence type="ECO:0000313" key="4">
    <source>
        <dbReference type="EMBL" id="EEG49795.1"/>
    </source>
</evidence>
<dbReference type="SUPFAM" id="SSF46689">
    <property type="entry name" value="Homeodomain-like"/>
    <property type="match status" value="1"/>
</dbReference>
<dbReference type="PROSITE" id="PS50977">
    <property type="entry name" value="HTH_TETR_2"/>
    <property type="match status" value="1"/>
</dbReference>
<dbReference type="Gene3D" id="1.10.357.10">
    <property type="entry name" value="Tetracycline Repressor, domain 2"/>
    <property type="match status" value="1"/>
</dbReference>
<evidence type="ECO:0000313" key="5">
    <source>
        <dbReference type="Proteomes" id="UP000003100"/>
    </source>
</evidence>
<dbReference type="Pfam" id="PF00440">
    <property type="entry name" value="TetR_N"/>
    <property type="match status" value="1"/>
</dbReference>
<dbReference type="InterPro" id="IPR036271">
    <property type="entry name" value="Tet_transcr_reg_TetR-rel_C_sf"/>
</dbReference>